<dbReference type="EMBL" id="JAAAHW010004310">
    <property type="protein sequence ID" value="KAF9975764.1"/>
    <property type="molecule type" value="Genomic_DNA"/>
</dbReference>
<evidence type="ECO:0000313" key="3">
    <source>
        <dbReference type="Proteomes" id="UP000749646"/>
    </source>
</evidence>
<name>A0A9P6M844_9FUNG</name>
<feature type="compositionally biased region" description="Polar residues" evidence="1">
    <location>
        <begin position="170"/>
        <end position="186"/>
    </location>
</feature>
<feature type="non-terminal residue" evidence="2">
    <location>
        <position position="1"/>
    </location>
</feature>
<proteinExistence type="predicted"/>
<evidence type="ECO:0000313" key="2">
    <source>
        <dbReference type="EMBL" id="KAF9975764.1"/>
    </source>
</evidence>
<comment type="caution">
    <text evidence="2">The sequence shown here is derived from an EMBL/GenBank/DDBJ whole genome shotgun (WGS) entry which is preliminary data.</text>
</comment>
<feature type="compositionally biased region" description="Polar residues" evidence="1">
    <location>
        <begin position="124"/>
        <end position="137"/>
    </location>
</feature>
<protein>
    <submittedName>
        <fullName evidence="2">Uncharacterized protein</fullName>
    </submittedName>
</protein>
<dbReference type="AlphaFoldDB" id="A0A9P6M844"/>
<feature type="compositionally biased region" description="Low complexity" evidence="1">
    <location>
        <begin position="145"/>
        <end position="154"/>
    </location>
</feature>
<evidence type="ECO:0000256" key="1">
    <source>
        <dbReference type="SAM" id="MobiDB-lite"/>
    </source>
</evidence>
<dbReference type="Proteomes" id="UP000749646">
    <property type="component" value="Unassembled WGS sequence"/>
</dbReference>
<reference evidence="2" key="1">
    <citation type="journal article" date="2020" name="Fungal Divers.">
        <title>Resolving the Mortierellaceae phylogeny through synthesis of multi-gene phylogenetics and phylogenomics.</title>
        <authorList>
            <person name="Vandepol N."/>
            <person name="Liber J."/>
            <person name="Desiro A."/>
            <person name="Na H."/>
            <person name="Kennedy M."/>
            <person name="Barry K."/>
            <person name="Grigoriev I.V."/>
            <person name="Miller A.N."/>
            <person name="O'Donnell K."/>
            <person name="Stajich J.E."/>
            <person name="Bonito G."/>
        </authorList>
    </citation>
    <scope>NUCLEOTIDE SEQUENCE</scope>
    <source>
        <strain evidence="2">MES-2147</strain>
    </source>
</reference>
<keyword evidence="3" id="KW-1185">Reference proteome</keyword>
<sequence length="206" mass="23766">KRLFSLNYRPRNRVKNQLNQIHTRRWNHEDIKNVLSYIEVEENRKNLFGNNNKTQVGPNCRKQRMHGAPFNLGNMASDLNYQDDPFHDQEYECREVMDNDKEEDASLQNRRKGKGKGVARESNTKSVNALPSSSNPKPATLRRFNSNQSSSSSKNCKRPDVRRVAPNLVQARSPSASSSKTDNLKNGHSCRVPRPDRSILLIRQFY</sequence>
<accession>A0A9P6M844</accession>
<feature type="region of interest" description="Disordered" evidence="1">
    <location>
        <begin position="99"/>
        <end position="195"/>
    </location>
</feature>
<gene>
    <name evidence="2" type="ORF">BGZ65_008102</name>
</gene>
<organism evidence="2 3">
    <name type="scientific">Modicella reniformis</name>
    <dbReference type="NCBI Taxonomy" id="1440133"/>
    <lineage>
        <taxon>Eukaryota</taxon>
        <taxon>Fungi</taxon>
        <taxon>Fungi incertae sedis</taxon>
        <taxon>Mucoromycota</taxon>
        <taxon>Mortierellomycotina</taxon>
        <taxon>Mortierellomycetes</taxon>
        <taxon>Mortierellales</taxon>
        <taxon>Mortierellaceae</taxon>
        <taxon>Modicella</taxon>
    </lineage>
</organism>